<dbReference type="InterPro" id="IPR036864">
    <property type="entry name" value="Zn2-C6_fun-type_DNA-bd_sf"/>
</dbReference>
<dbReference type="SUPFAM" id="SSF57701">
    <property type="entry name" value="Zn2/Cys6 DNA-binding domain"/>
    <property type="match status" value="1"/>
</dbReference>
<accession>A0AAV9PVU8</accession>
<evidence type="ECO:0000313" key="4">
    <source>
        <dbReference type="EMBL" id="KAK5528727.1"/>
    </source>
</evidence>
<dbReference type="Pfam" id="PF00172">
    <property type="entry name" value="Zn_clus"/>
    <property type="match status" value="1"/>
</dbReference>
<keyword evidence="5" id="KW-1185">Reference proteome</keyword>
<dbReference type="GO" id="GO:0008270">
    <property type="term" value="F:zinc ion binding"/>
    <property type="evidence" value="ECO:0007669"/>
    <property type="project" value="InterPro"/>
</dbReference>
<dbReference type="AlphaFoldDB" id="A0AAV9PVU8"/>
<sequence>MPPRLAHRKSRAGCRRCKERKVKCTEERPSCAACGRHGVPCEYEEAASARKASSVPRRPLKSPPSHRDPAPSISGSTGEHGATISPPSGLDTPYSDDLYTVIPESLRHQIELYLIHRFKSSVTPSFPSSQTPHLKDLYVWHAMDAAFDHQYLQNAIFAITALYLWTCEVQQLPESRTVQIPKAFRHVDFSQLHRAYLNLAISEERDALSSLGPSNSDALGLTSILLSIMSTCLLSDAPTSDETEYFPPIQWLTLAGAVQTVFQAAIPFLPEGAMMSYLRASREPNFRDKNMLFDPNNAIPFSRVLDFEDPEHPFVDHAETEPTITNEAYQGSLALIGSIYNAVRAGEPGHYLCMRVVAFGPLLPKPFVRLLAQKRPRAMVILAHYMVFVKYIDSYWWFKGRAEKEILGIQTSLPEKWQWALRWPLAVLSRPETIISTTTTAKLASEAGPPPEAQRLPSSPLETLSSAAACLLLPMEHESAIHRHEACSFLLRTKTLVKSNPSWTIDKRLMDLFRAARNTPAIKDAECFAPQALLDLAAQYTLDCSSSEETFKIRFAEMINVIAWMASACQNPKKAVKN</sequence>
<dbReference type="PROSITE" id="PS00463">
    <property type="entry name" value="ZN2_CY6_FUNGAL_1"/>
    <property type="match status" value="1"/>
</dbReference>
<dbReference type="Gene3D" id="4.10.240.10">
    <property type="entry name" value="Zn(2)-C6 fungal-type DNA-binding domain"/>
    <property type="match status" value="1"/>
</dbReference>
<dbReference type="InterPro" id="IPR001138">
    <property type="entry name" value="Zn2Cys6_DnaBD"/>
</dbReference>
<evidence type="ECO:0000256" key="1">
    <source>
        <dbReference type="ARBA" id="ARBA00023242"/>
    </source>
</evidence>
<dbReference type="EMBL" id="JAXLQG010000025">
    <property type="protein sequence ID" value="KAK5528727.1"/>
    <property type="molecule type" value="Genomic_DNA"/>
</dbReference>
<reference evidence="4 5" key="1">
    <citation type="submission" date="2023-06" db="EMBL/GenBank/DDBJ databases">
        <title>Black Yeasts Isolated from many extreme environments.</title>
        <authorList>
            <person name="Coleine C."/>
            <person name="Stajich J.E."/>
            <person name="Selbmann L."/>
        </authorList>
    </citation>
    <scope>NUCLEOTIDE SEQUENCE [LARGE SCALE GENOMIC DNA]</scope>
    <source>
        <strain evidence="4 5">CCFEE 5887</strain>
    </source>
</reference>
<evidence type="ECO:0000256" key="2">
    <source>
        <dbReference type="SAM" id="MobiDB-lite"/>
    </source>
</evidence>
<feature type="domain" description="Zn(2)-C6 fungal-type" evidence="3">
    <location>
        <begin position="13"/>
        <end position="43"/>
    </location>
</feature>
<evidence type="ECO:0000313" key="5">
    <source>
        <dbReference type="Proteomes" id="UP001345827"/>
    </source>
</evidence>
<gene>
    <name evidence="4" type="ORF">LTR25_010340</name>
</gene>
<name>A0AAV9PVU8_9PEZI</name>
<comment type="caution">
    <text evidence="4">The sequence shown here is derived from an EMBL/GenBank/DDBJ whole genome shotgun (WGS) entry which is preliminary data.</text>
</comment>
<dbReference type="PANTHER" id="PTHR47657:SF14">
    <property type="entry name" value="ZN(2)-C6 FUNGAL-TYPE DOMAIN-CONTAINING PROTEIN"/>
    <property type="match status" value="1"/>
</dbReference>
<dbReference type="InterPro" id="IPR052400">
    <property type="entry name" value="Zn2-C6_fungal_TF"/>
</dbReference>
<protein>
    <recommendedName>
        <fullName evidence="3">Zn(2)-C6 fungal-type domain-containing protein</fullName>
    </recommendedName>
</protein>
<keyword evidence="1" id="KW-0539">Nucleus</keyword>
<dbReference type="GO" id="GO:0000981">
    <property type="term" value="F:DNA-binding transcription factor activity, RNA polymerase II-specific"/>
    <property type="evidence" value="ECO:0007669"/>
    <property type="project" value="InterPro"/>
</dbReference>
<feature type="region of interest" description="Disordered" evidence="2">
    <location>
        <begin position="45"/>
        <end position="91"/>
    </location>
</feature>
<evidence type="ECO:0000259" key="3">
    <source>
        <dbReference type="PROSITE" id="PS50048"/>
    </source>
</evidence>
<proteinExistence type="predicted"/>
<dbReference type="PRINTS" id="PR00755">
    <property type="entry name" value="AFLATOXINBRP"/>
</dbReference>
<dbReference type="SMART" id="SM00066">
    <property type="entry name" value="GAL4"/>
    <property type="match status" value="1"/>
</dbReference>
<dbReference type="Proteomes" id="UP001345827">
    <property type="component" value="Unassembled WGS sequence"/>
</dbReference>
<dbReference type="PANTHER" id="PTHR47657">
    <property type="entry name" value="STEROL REGULATORY ELEMENT-BINDING PROTEIN ECM22"/>
    <property type="match status" value="1"/>
</dbReference>
<dbReference type="CDD" id="cd00067">
    <property type="entry name" value="GAL4"/>
    <property type="match status" value="1"/>
</dbReference>
<dbReference type="PROSITE" id="PS50048">
    <property type="entry name" value="ZN2_CY6_FUNGAL_2"/>
    <property type="match status" value="1"/>
</dbReference>
<organism evidence="4 5">
    <name type="scientific">Vermiconidia calcicola</name>
    <dbReference type="NCBI Taxonomy" id="1690605"/>
    <lineage>
        <taxon>Eukaryota</taxon>
        <taxon>Fungi</taxon>
        <taxon>Dikarya</taxon>
        <taxon>Ascomycota</taxon>
        <taxon>Pezizomycotina</taxon>
        <taxon>Dothideomycetes</taxon>
        <taxon>Dothideomycetidae</taxon>
        <taxon>Mycosphaerellales</taxon>
        <taxon>Extremaceae</taxon>
        <taxon>Vermiconidia</taxon>
    </lineage>
</organism>